<dbReference type="SFLD" id="SFLDS00029">
    <property type="entry name" value="Radical_SAM"/>
    <property type="match status" value="2"/>
</dbReference>
<dbReference type="PANTHER" id="PTHR30352">
    <property type="entry name" value="PYRUVATE FORMATE-LYASE-ACTIVATING ENZYME"/>
    <property type="match status" value="1"/>
</dbReference>
<evidence type="ECO:0000313" key="8">
    <source>
        <dbReference type="EMBL" id="HIU20999.1"/>
    </source>
</evidence>
<keyword evidence="3" id="KW-0949">S-adenosyl-L-methionine</keyword>
<dbReference type="Proteomes" id="UP000824088">
    <property type="component" value="Unassembled WGS sequence"/>
</dbReference>
<dbReference type="InterPro" id="IPR007197">
    <property type="entry name" value="rSAM"/>
</dbReference>
<dbReference type="PROSITE" id="PS51257">
    <property type="entry name" value="PROKAR_LIPOPROTEIN"/>
    <property type="match status" value="1"/>
</dbReference>
<dbReference type="CDD" id="cd01335">
    <property type="entry name" value="Radical_SAM"/>
    <property type="match status" value="1"/>
</dbReference>
<organism evidence="8 9">
    <name type="scientific">Candidatus Limadaptatus stercorigallinarum</name>
    <dbReference type="NCBI Taxonomy" id="2840845"/>
    <lineage>
        <taxon>Bacteria</taxon>
        <taxon>Bacillati</taxon>
        <taxon>Bacillota</taxon>
        <taxon>Clostridia</taxon>
        <taxon>Eubacteriales</taxon>
        <taxon>Candidatus Limadaptatus</taxon>
    </lineage>
</organism>
<dbReference type="InterPro" id="IPR013785">
    <property type="entry name" value="Aldolase_TIM"/>
</dbReference>
<dbReference type="SFLD" id="SFLDG01067">
    <property type="entry name" value="SPASM/twitch_domain_containing"/>
    <property type="match status" value="1"/>
</dbReference>
<dbReference type="GO" id="GO:0051539">
    <property type="term" value="F:4 iron, 4 sulfur cluster binding"/>
    <property type="evidence" value="ECO:0007669"/>
    <property type="project" value="UniProtKB-KW"/>
</dbReference>
<dbReference type="EMBL" id="DVMN01000033">
    <property type="protein sequence ID" value="HIU20999.1"/>
    <property type="molecule type" value="Genomic_DNA"/>
</dbReference>
<comment type="cofactor">
    <cofactor evidence="1">
        <name>[4Fe-4S] cluster</name>
        <dbReference type="ChEBI" id="CHEBI:49883"/>
    </cofactor>
</comment>
<evidence type="ECO:0000256" key="5">
    <source>
        <dbReference type="ARBA" id="ARBA00023004"/>
    </source>
</evidence>
<dbReference type="PROSITE" id="PS51918">
    <property type="entry name" value="RADICAL_SAM"/>
    <property type="match status" value="1"/>
</dbReference>
<dbReference type="SUPFAM" id="SSF102114">
    <property type="entry name" value="Radical SAM enzymes"/>
    <property type="match status" value="1"/>
</dbReference>
<sequence length="219" mass="24531">MRIAGYNPNSFVDFPGNIAAIVFVGGCNLRCWYCHNAEILDTKEFLSDEAILARIKENFLLDGVVISGGEPTLQPDLFDFAAKLRDIGMQVKLDTNGMRPDVVKEGVERGLFDYVAMDVKAPFEKYFKVSPTRTADPAKLRETAAFLMGQDKIPYEFRMTVVPQFDIDDITEAAKEIAGARIFYLQPYVDHGMGFKSPTKEFLNAAKEACCAYVNTEVR</sequence>
<gene>
    <name evidence="8" type="ORF">IAD51_02005</name>
</gene>
<dbReference type="GO" id="GO:0003824">
    <property type="term" value="F:catalytic activity"/>
    <property type="evidence" value="ECO:0007669"/>
    <property type="project" value="InterPro"/>
</dbReference>
<protein>
    <submittedName>
        <fullName evidence="8">Anaerobic ribonucleoside-triphosphate reductase activating protein</fullName>
    </submittedName>
</protein>
<evidence type="ECO:0000256" key="2">
    <source>
        <dbReference type="ARBA" id="ARBA00022485"/>
    </source>
</evidence>
<dbReference type="InterPro" id="IPR058240">
    <property type="entry name" value="rSAM_sf"/>
</dbReference>
<dbReference type="Pfam" id="PF04055">
    <property type="entry name" value="Radical_SAM"/>
    <property type="match status" value="1"/>
</dbReference>
<dbReference type="AlphaFoldDB" id="A0A9D1HRJ3"/>
<keyword evidence="5" id="KW-0408">Iron</keyword>
<accession>A0A9D1HRJ3</accession>
<dbReference type="InterPro" id="IPR034457">
    <property type="entry name" value="Organic_radical-activating"/>
</dbReference>
<name>A0A9D1HRJ3_9FIRM</name>
<dbReference type="SFLD" id="SFLDG01094">
    <property type="entry name" value="Uncharacterised_Radical_SAM_Su"/>
    <property type="match status" value="1"/>
</dbReference>
<evidence type="ECO:0000256" key="4">
    <source>
        <dbReference type="ARBA" id="ARBA00022723"/>
    </source>
</evidence>
<evidence type="ECO:0000259" key="7">
    <source>
        <dbReference type="PROSITE" id="PS51918"/>
    </source>
</evidence>
<keyword evidence="2" id="KW-0004">4Fe-4S</keyword>
<dbReference type="PANTHER" id="PTHR30352:SF13">
    <property type="entry name" value="GLYCYL-RADICAL ENZYME ACTIVATING ENZYME YJJW-RELATED"/>
    <property type="match status" value="1"/>
</dbReference>
<evidence type="ECO:0000256" key="1">
    <source>
        <dbReference type="ARBA" id="ARBA00001966"/>
    </source>
</evidence>
<keyword evidence="4" id="KW-0479">Metal-binding</keyword>
<dbReference type="Gene3D" id="3.20.20.70">
    <property type="entry name" value="Aldolase class I"/>
    <property type="match status" value="1"/>
</dbReference>
<reference evidence="8" key="1">
    <citation type="submission" date="2020-10" db="EMBL/GenBank/DDBJ databases">
        <authorList>
            <person name="Gilroy R."/>
        </authorList>
    </citation>
    <scope>NUCLEOTIDE SEQUENCE</scope>
    <source>
        <strain evidence="8">1063</strain>
    </source>
</reference>
<reference evidence="8" key="2">
    <citation type="journal article" date="2021" name="PeerJ">
        <title>Extensive microbial diversity within the chicken gut microbiome revealed by metagenomics and culture.</title>
        <authorList>
            <person name="Gilroy R."/>
            <person name="Ravi A."/>
            <person name="Getino M."/>
            <person name="Pursley I."/>
            <person name="Horton D.L."/>
            <person name="Alikhan N.F."/>
            <person name="Baker D."/>
            <person name="Gharbi K."/>
            <person name="Hall N."/>
            <person name="Watson M."/>
            <person name="Adriaenssens E.M."/>
            <person name="Foster-Nyarko E."/>
            <person name="Jarju S."/>
            <person name="Secka A."/>
            <person name="Antonio M."/>
            <person name="Oren A."/>
            <person name="Chaudhuri R.R."/>
            <person name="La Ragione R."/>
            <person name="Hildebrand F."/>
            <person name="Pallen M.J."/>
        </authorList>
    </citation>
    <scope>NUCLEOTIDE SEQUENCE</scope>
    <source>
        <strain evidence="8">1063</strain>
    </source>
</reference>
<dbReference type="InterPro" id="IPR012840">
    <property type="entry name" value="NrdG2"/>
</dbReference>
<comment type="caution">
    <text evidence="8">The sequence shown here is derived from an EMBL/GenBank/DDBJ whole genome shotgun (WGS) entry which is preliminary data.</text>
</comment>
<keyword evidence="6" id="KW-0411">Iron-sulfur</keyword>
<feature type="domain" description="Radical SAM core" evidence="7">
    <location>
        <begin position="13"/>
        <end position="219"/>
    </location>
</feature>
<dbReference type="GO" id="GO:0046872">
    <property type="term" value="F:metal ion binding"/>
    <property type="evidence" value="ECO:0007669"/>
    <property type="project" value="UniProtKB-KW"/>
</dbReference>
<dbReference type="NCBIfam" id="TIGR02495">
    <property type="entry name" value="NrdG2"/>
    <property type="match status" value="1"/>
</dbReference>
<evidence type="ECO:0000256" key="6">
    <source>
        <dbReference type="ARBA" id="ARBA00023014"/>
    </source>
</evidence>
<evidence type="ECO:0000256" key="3">
    <source>
        <dbReference type="ARBA" id="ARBA00022691"/>
    </source>
</evidence>
<evidence type="ECO:0000313" key="9">
    <source>
        <dbReference type="Proteomes" id="UP000824088"/>
    </source>
</evidence>
<proteinExistence type="predicted"/>